<gene>
    <name evidence="2" type="ORF">LOC68_09475</name>
</gene>
<dbReference type="RefSeq" id="WP_230218043.1">
    <property type="nucleotide sequence ID" value="NZ_JAJKFT010000004.1"/>
</dbReference>
<evidence type="ECO:0000313" key="2">
    <source>
        <dbReference type="EMBL" id="MCC9628627.1"/>
    </source>
</evidence>
<evidence type="ECO:0000256" key="1">
    <source>
        <dbReference type="SAM" id="SignalP"/>
    </source>
</evidence>
<dbReference type="EMBL" id="JAJKFT010000004">
    <property type="protein sequence ID" value="MCC9628627.1"/>
    <property type="molecule type" value="Genomic_DNA"/>
</dbReference>
<proteinExistence type="predicted"/>
<keyword evidence="1" id="KW-0732">Signal</keyword>
<accession>A0A9X1MMI1</accession>
<protein>
    <submittedName>
        <fullName evidence="2">Uncharacterized protein</fullName>
    </submittedName>
</protein>
<feature type="signal peptide" evidence="1">
    <location>
        <begin position="1"/>
        <end position="19"/>
    </location>
</feature>
<evidence type="ECO:0000313" key="3">
    <source>
        <dbReference type="Proteomes" id="UP001139103"/>
    </source>
</evidence>
<sequence>MKTLIAACLSLVIGGVAMADEANEIAKAMVDKGYRRVAVMPNVVNRRGDIESNTGELGARGAVMSQELYKKLVSASNQGAYRGKFQVVQERSLRSAIKARGGLDIADPDDLKDISKKLGLDAIVTLTHDEVANLNQISVIEGNNPQHDFINAEMIDASDNSSAYSQDFTDTRTLSKMAYGGASWQLRHWENGKLVNDGIDLEGAKAFGQGYRWEEWQYARIKDELEHPQDIADFPYMLKVIVDGQERQPQPVYGIQGKQYVVELNPDETYQLKVENQGDEPIFMLLYVDGVNTIDKVRAEPEDTEVWRHWYVEGNSGSRKILGWHVIERDNNDRPTSTQYYDEFKIVPSSESVAASLGASKEIGMITAIYYTVGMDGIDLPDDDELKDRGLPQAEFGTGTGERKDKTLEFPMKGKKTRGIILGAQTLYYRTGEQIQDILNGNAEEDLAMTPLDAKKID</sequence>
<dbReference type="AlphaFoldDB" id="A0A9X1MMI1"/>
<dbReference type="Proteomes" id="UP001139103">
    <property type="component" value="Unassembled WGS sequence"/>
</dbReference>
<feature type="chain" id="PRO_5040840696" evidence="1">
    <location>
        <begin position="20"/>
        <end position="458"/>
    </location>
</feature>
<organism evidence="2 3">
    <name type="scientific">Blastopirellula sediminis</name>
    <dbReference type="NCBI Taxonomy" id="2894196"/>
    <lineage>
        <taxon>Bacteria</taxon>
        <taxon>Pseudomonadati</taxon>
        <taxon>Planctomycetota</taxon>
        <taxon>Planctomycetia</taxon>
        <taxon>Pirellulales</taxon>
        <taxon>Pirellulaceae</taxon>
        <taxon>Blastopirellula</taxon>
    </lineage>
</organism>
<reference evidence="2" key="1">
    <citation type="submission" date="2021-11" db="EMBL/GenBank/DDBJ databases">
        <title>Genome sequence.</title>
        <authorList>
            <person name="Sun Q."/>
        </authorList>
    </citation>
    <scope>NUCLEOTIDE SEQUENCE</scope>
    <source>
        <strain evidence="2">JC732</strain>
    </source>
</reference>
<keyword evidence="3" id="KW-1185">Reference proteome</keyword>
<name>A0A9X1MMI1_9BACT</name>
<comment type="caution">
    <text evidence="2">The sequence shown here is derived from an EMBL/GenBank/DDBJ whole genome shotgun (WGS) entry which is preliminary data.</text>
</comment>